<organism evidence="4 5">
    <name type="scientific">Pseudonocardia sediminis</name>
    <dbReference type="NCBI Taxonomy" id="1397368"/>
    <lineage>
        <taxon>Bacteria</taxon>
        <taxon>Bacillati</taxon>
        <taxon>Actinomycetota</taxon>
        <taxon>Actinomycetes</taxon>
        <taxon>Pseudonocardiales</taxon>
        <taxon>Pseudonocardiaceae</taxon>
        <taxon>Pseudonocardia</taxon>
    </lineage>
</organism>
<feature type="transmembrane region" description="Helical" evidence="2">
    <location>
        <begin position="686"/>
        <end position="707"/>
    </location>
</feature>
<accession>A0A4Q7UZG3</accession>
<feature type="transmembrane region" description="Helical" evidence="2">
    <location>
        <begin position="659"/>
        <end position="679"/>
    </location>
</feature>
<feature type="compositionally biased region" description="Low complexity" evidence="1">
    <location>
        <begin position="65"/>
        <end position="75"/>
    </location>
</feature>
<feature type="compositionally biased region" description="Basic and acidic residues" evidence="1">
    <location>
        <begin position="759"/>
        <end position="786"/>
    </location>
</feature>
<keyword evidence="5" id="KW-1185">Reference proteome</keyword>
<keyword evidence="2" id="KW-0472">Membrane</keyword>
<sequence length="802" mass="82249">MSRPHEHPSGRHRNTSGSGSTEGSSSTPGPGLRPGGRVGRPATHSARRRTPGTRPAPPRNDGPSEPEGTGPRQQPGTGGRRRRPEGEPAPELPTRSVEDSAPRHRVAGEPEGSLRDEQVPTARDGSAPVTRAAPVNGSVPVNGAPVNGAPLDGAVPVTGAATGESVRGFGTGTSGPLPTRPAANGAAHAAPSRSRPVPTPPEQVRTDAPFPDVERTRAVTPAPIPPRRPAPPRPGVDGPPRPGVTDSPTSALADPATVRRDPAATARQDSGTAHGQDPAGTGRQDPGATGRRPALPSPRRELPADRRPAGATTALHGPGPDTAVGAPVRDEPAPAAVPAPRPETRPAGARPAEARPAAASATATPGRDTPVRTDESAASRLIGVDVARGLALFGIIAVHALVEGNEDGSPATNYLVFGGRSAALFALLAGVAFAFMTRRRRVRPGADLTAAAATLATRAGLLLVVGLALGWTDPEIAAVILPYYAIMFLLAIPLVLLPTGVLAGLTVVLAGGLPVLSALLRPALPVPTLDNPHLGDIFSDPLGLLSELTFTGAYPALTWVTYLCAGIAVGRLRLSSIRTALGLLGGGAAAALAATGASWYLLGAMGGYARIAAVTPPAQLETAPTIVDFVNASPDGVTPTTTWWWMATIAPHSGTPLDLVQTIGSALGVLGLALLLTHVPGRLIGYVLRPVAAAGSMTLTLYTLSLLYMNSGLDDFDPVPGYVFQVVAAMLIGVAWKRAVGRGPLEAAVSMLSHAARDRVRRGRGDRGRGDRGRSGKRRDGRDRVETPGASRAPVRVGDDRH</sequence>
<feature type="transmembrane region" description="Helical" evidence="2">
    <location>
        <begin position="719"/>
        <end position="736"/>
    </location>
</feature>
<feature type="compositionally biased region" description="Low complexity" evidence="1">
    <location>
        <begin position="15"/>
        <end position="30"/>
    </location>
</feature>
<evidence type="ECO:0000259" key="3">
    <source>
        <dbReference type="Pfam" id="PF07786"/>
    </source>
</evidence>
<feature type="transmembrane region" description="Helical" evidence="2">
    <location>
        <begin position="544"/>
        <end position="569"/>
    </location>
</feature>
<feature type="compositionally biased region" description="Basic and acidic residues" evidence="1">
    <location>
        <begin position="298"/>
        <end position="308"/>
    </location>
</feature>
<feature type="compositionally biased region" description="Basic and acidic residues" evidence="1">
    <location>
        <begin position="96"/>
        <end position="118"/>
    </location>
</feature>
<dbReference type="InterPro" id="IPR012429">
    <property type="entry name" value="HGSNAT_cat"/>
</dbReference>
<feature type="compositionally biased region" description="Low complexity" evidence="1">
    <location>
        <begin position="345"/>
        <end position="367"/>
    </location>
</feature>
<keyword evidence="2" id="KW-1133">Transmembrane helix</keyword>
<evidence type="ECO:0000313" key="4">
    <source>
        <dbReference type="EMBL" id="RZT86534.1"/>
    </source>
</evidence>
<feature type="transmembrane region" description="Helical" evidence="2">
    <location>
        <begin position="504"/>
        <end position="524"/>
    </location>
</feature>
<evidence type="ECO:0000313" key="5">
    <source>
        <dbReference type="Proteomes" id="UP000291591"/>
    </source>
</evidence>
<dbReference type="Proteomes" id="UP000291591">
    <property type="component" value="Unassembled WGS sequence"/>
</dbReference>
<feature type="compositionally biased region" description="Pro residues" evidence="1">
    <location>
        <begin position="222"/>
        <end position="242"/>
    </location>
</feature>
<comment type="caution">
    <text evidence="4">The sequence shown here is derived from an EMBL/GenBank/DDBJ whole genome shotgun (WGS) entry which is preliminary data.</text>
</comment>
<name>A0A4Q7UZG3_PSEST</name>
<feature type="transmembrane region" description="Helical" evidence="2">
    <location>
        <begin position="581"/>
        <end position="602"/>
    </location>
</feature>
<feature type="region of interest" description="Disordered" evidence="1">
    <location>
        <begin position="1"/>
        <end position="373"/>
    </location>
</feature>
<feature type="region of interest" description="Disordered" evidence="1">
    <location>
        <begin position="759"/>
        <end position="802"/>
    </location>
</feature>
<evidence type="ECO:0000256" key="1">
    <source>
        <dbReference type="SAM" id="MobiDB-lite"/>
    </source>
</evidence>
<reference evidence="4 5" key="1">
    <citation type="submission" date="2019-02" db="EMBL/GenBank/DDBJ databases">
        <title>Sequencing the genomes of 1000 actinobacteria strains.</title>
        <authorList>
            <person name="Klenk H.-P."/>
        </authorList>
    </citation>
    <scope>NUCLEOTIDE SEQUENCE [LARGE SCALE GENOMIC DNA]</scope>
    <source>
        <strain evidence="4 5">DSM 45779</strain>
    </source>
</reference>
<dbReference type="AlphaFoldDB" id="A0A4Q7UZG3"/>
<gene>
    <name evidence="4" type="ORF">EV383_3431</name>
</gene>
<dbReference type="Pfam" id="PF07786">
    <property type="entry name" value="HGSNAT_cat"/>
    <property type="match status" value="1"/>
</dbReference>
<proteinExistence type="predicted"/>
<protein>
    <submittedName>
        <fullName evidence="4">Putative membrane protein YeiB</fullName>
    </submittedName>
</protein>
<dbReference type="EMBL" id="SHKL01000001">
    <property type="protein sequence ID" value="RZT86534.1"/>
    <property type="molecule type" value="Genomic_DNA"/>
</dbReference>
<evidence type="ECO:0000256" key="2">
    <source>
        <dbReference type="SAM" id="Phobius"/>
    </source>
</evidence>
<feature type="transmembrane region" description="Helical" evidence="2">
    <location>
        <begin position="476"/>
        <end position="497"/>
    </location>
</feature>
<feature type="transmembrane region" description="Helical" evidence="2">
    <location>
        <begin position="414"/>
        <end position="436"/>
    </location>
</feature>
<feature type="transmembrane region" description="Helical" evidence="2">
    <location>
        <begin position="448"/>
        <end position="470"/>
    </location>
</feature>
<feature type="domain" description="Heparan-alpha-glucosaminide N-acetyltransferase catalytic" evidence="3">
    <location>
        <begin position="380"/>
        <end position="581"/>
    </location>
</feature>
<keyword evidence="2" id="KW-0812">Transmembrane</keyword>